<dbReference type="RefSeq" id="WP_034870102.1">
    <property type="nucleotide sequence ID" value="NZ_CP067018.1"/>
</dbReference>
<dbReference type="EMBL" id="CP067018">
    <property type="protein sequence ID" value="QQN58940.1"/>
    <property type="molecule type" value="Genomic_DNA"/>
</dbReference>
<proteinExistence type="predicted"/>
<accession>A0A7T7UZ93</accession>
<reference evidence="1 2" key="1">
    <citation type="submission" date="2020-12" db="EMBL/GenBank/DDBJ databases">
        <title>FDA dAtabase for Regulatory Grade micrObial Sequences (FDA-ARGOS): Supporting development and validation of Infectious Disease Dx tests.</title>
        <authorList>
            <person name="Kerrigan L."/>
            <person name="Long C."/>
            <person name="Tallon L."/>
            <person name="Sadzewicz L."/>
            <person name="Zhao X."/>
            <person name="Boylan J."/>
            <person name="Ott S."/>
            <person name="Bowen H."/>
            <person name="Vavikolanu K."/>
            <person name="Mehta A."/>
            <person name="Aluvathingal J."/>
            <person name="Nadendla S."/>
            <person name="Yan Y."/>
            <person name="Sichtig H."/>
        </authorList>
    </citation>
    <scope>NUCLEOTIDE SEQUENCE [LARGE SCALE GENOMIC DNA]</scope>
    <source>
        <strain evidence="1 2">FDAARGOS_1031</strain>
    </source>
</reference>
<protein>
    <submittedName>
        <fullName evidence="1">Uncharacterized protein</fullName>
    </submittedName>
</protein>
<dbReference type="Proteomes" id="UP000595426">
    <property type="component" value="Chromosome"/>
</dbReference>
<evidence type="ECO:0000313" key="2">
    <source>
        <dbReference type="Proteomes" id="UP000595426"/>
    </source>
</evidence>
<keyword evidence="2" id="KW-1185">Reference proteome</keyword>
<sequence length="202" mass="23355">MSYYIRILGTSDYNIHLDEIISVLKDNGLSAKFNLEKNENPNNWTVIDVLNLNGEYLTQIERNATHKGVGKEEIEEFKEEIVEYMPVSASKWLYKYLDKIKVIYAFQLLNASMKEENFSIVETIKSVIWSKVGGIFQADNEGFSNENGYHILWQFSDDVIGEWNMAVKNFFGGWTNFTMDLGDEIQRKEFLAGKVPKNAKKL</sequence>
<name>A0A7T7UZ93_9FLAO</name>
<evidence type="ECO:0000313" key="1">
    <source>
        <dbReference type="EMBL" id="QQN58940.1"/>
    </source>
</evidence>
<gene>
    <name evidence="1" type="ORF">I6H88_21390</name>
</gene>
<dbReference type="AlphaFoldDB" id="A0A7T7UZ93"/>
<organism evidence="1 2">
    <name type="scientific">Elizabethkingia bruuniana</name>
    <dbReference type="NCBI Taxonomy" id="1756149"/>
    <lineage>
        <taxon>Bacteria</taxon>
        <taxon>Pseudomonadati</taxon>
        <taxon>Bacteroidota</taxon>
        <taxon>Flavobacteriia</taxon>
        <taxon>Flavobacteriales</taxon>
        <taxon>Weeksellaceae</taxon>
        <taxon>Elizabethkingia</taxon>
    </lineage>
</organism>